<dbReference type="NCBIfam" id="TIGR00966">
    <property type="entry name" value="transloc_SecF"/>
    <property type="match status" value="1"/>
</dbReference>
<dbReference type="Gene3D" id="1.20.1640.10">
    <property type="entry name" value="Multidrug efflux transporter AcrB transmembrane domain"/>
    <property type="match status" value="1"/>
</dbReference>
<feature type="transmembrane region" description="Helical" evidence="10">
    <location>
        <begin position="239"/>
        <end position="257"/>
    </location>
</feature>
<keyword evidence="5 10" id="KW-0812">Transmembrane</keyword>
<evidence type="ECO:0000313" key="13">
    <source>
        <dbReference type="Proteomes" id="UP000178583"/>
    </source>
</evidence>
<evidence type="ECO:0000256" key="2">
    <source>
        <dbReference type="ARBA" id="ARBA00022448"/>
    </source>
</evidence>
<keyword evidence="6 10" id="KW-0653">Protein transport</keyword>
<reference evidence="12 13" key="1">
    <citation type="journal article" date="2016" name="Nat. Commun.">
        <title>Thousands of microbial genomes shed light on interconnected biogeochemical processes in an aquifer system.</title>
        <authorList>
            <person name="Anantharaman K."/>
            <person name="Brown C.T."/>
            <person name="Hug L.A."/>
            <person name="Sharon I."/>
            <person name="Castelle C.J."/>
            <person name="Probst A.J."/>
            <person name="Thomas B.C."/>
            <person name="Singh A."/>
            <person name="Wilkins M.J."/>
            <person name="Karaoz U."/>
            <person name="Brodie E.L."/>
            <person name="Williams K.H."/>
            <person name="Hubbard S.S."/>
            <person name="Banfield J.F."/>
        </authorList>
    </citation>
    <scope>NUCLEOTIDE SEQUENCE [LARGE SCALE GENOMIC DNA]</scope>
</reference>
<dbReference type="GO" id="GO:0015450">
    <property type="term" value="F:protein-transporting ATPase activity"/>
    <property type="evidence" value="ECO:0007669"/>
    <property type="project" value="InterPro"/>
</dbReference>
<comment type="caution">
    <text evidence="12">The sequence shown here is derived from an EMBL/GenBank/DDBJ whole genome shotgun (WGS) entry which is preliminary data.</text>
</comment>
<keyword evidence="9 10" id="KW-0472">Membrane</keyword>
<keyword evidence="3 10" id="KW-1003">Cell membrane</keyword>
<dbReference type="PANTHER" id="PTHR30081:SF8">
    <property type="entry name" value="PROTEIN TRANSLOCASE SUBUNIT SECF"/>
    <property type="match status" value="1"/>
</dbReference>
<protein>
    <recommendedName>
        <fullName evidence="10">Protein-export membrane protein SecF</fullName>
    </recommendedName>
</protein>
<dbReference type="SUPFAM" id="SSF82866">
    <property type="entry name" value="Multidrug efflux transporter AcrB transmembrane domain"/>
    <property type="match status" value="1"/>
</dbReference>
<dbReference type="HAMAP" id="MF_01464_B">
    <property type="entry name" value="SecF_B"/>
    <property type="match status" value="1"/>
</dbReference>
<accession>A0A1F5E713</accession>
<keyword evidence="7 10" id="KW-1133">Transmembrane helix</keyword>
<name>A0A1F5E713_9BACT</name>
<evidence type="ECO:0000259" key="11">
    <source>
        <dbReference type="PROSITE" id="PS50156"/>
    </source>
</evidence>
<dbReference type="PRINTS" id="PR01755">
    <property type="entry name" value="SECFTRNLCASE"/>
</dbReference>
<comment type="subunit">
    <text evidence="10">Forms a complex with SecD. Part of the essential Sec protein translocation apparatus which comprises SecA, SecYEG and auxiliary proteins SecDF. Other proteins may also be involved.</text>
</comment>
<feature type="transmembrane region" description="Helical" evidence="10">
    <location>
        <begin position="123"/>
        <end position="142"/>
    </location>
</feature>
<keyword evidence="8 10" id="KW-0811">Translocation</keyword>
<dbReference type="AlphaFoldDB" id="A0A1F5E713"/>
<evidence type="ECO:0000256" key="8">
    <source>
        <dbReference type="ARBA" id="ARBA00023010"/>
    </source>
</evidence>
<evidence type="ECO:0000313" key="12">
    <source>
        <dbReference type="EMBL" id="OGD63199.1"/>
    </source>
</evidence>
<dbReference type="InterPro" id="IPR000731">
    <property type="entry name" value="SSD"/>
</dbReference>
<comment type="subcellular location">
    <subcellularLocation>
        <location evidence="1 10">Cell membrane</location>
        <topology evidence="1 10">Multi-pass membrane protein</topology>
    </subcellularLocation>
</comment>
<dbReference type="PROSITE" id="PS50156">
    <property type="entry name" value="SSD"/>
    <property type="match status" value="1"/>
</dbReference>
<evidence type="ECO:0000256" key="9">
    <source>
        <dbReference type="ARBA" id="ARBA00023136"/>
    </source>
</evidence>
<dbReference type="InterPro" id="IPR022813">
    <property type="entry name" value="SecD/SecF_arch_bac"/>
</dbReference>
<dbReference type="GO" id="GO:0005886">
    <property type="term" value="C:plasma membrane"/>
    <property type="evidence" value="ECO:0007669"/>
    <property type="project" value="UniProtKB-SubCell"/>
</dbReference>
<feature type="transmembrane region" description="Helical" evidence="10">
    <location>
        <begin position="263"/>
        <end position="287"/>
    </location>
</feature>
<feature type="transmembrane region" description="Helical" evidence="10">
    <location>
        <begin position="12"/>
        <end position="35"/>
    </location>
</feature>
<evidence type="ECO:0000256" key="3">
    <source>
        <dbReference type="ARBA" id="ARBA00022475"/>
    </source>
</evidence>
<evidence type="ECO:0000256" key="7">
    <source>
        <dbReference type="ARBA" id="ARBA00022989"/>
    </source>
</evidence>
<dbReference type="GO" id="GO:0065002">
    <property type="term" value="P:intracellular protein transmembrane transport"/>
    <property type="evidence" value="ECO:0007669"/>
    <property type="project" value="UniProtKB-UniRule"/>
</dbReference>
<feature type="transmembrane region" description="Helical" evidence="10">
    <location>
        <begin position="154"/>
        <end position="181"/>
    </location>
</feature>
<dbReference type="Pfam" id="PF02355">
    <property type="entry name" value="SecD_SecF_C"/>
    <property type="match status" value="1"/>
</dbReference>
<comment type="function">
    <text evidence="10">Part of the Sec protein translocase complex. Interacts with the SecYEG preprotein conducting channel. SecDF uses the proton motive force (PMF) to complete protein translocation after the ATP-dependent function of SecA.</text>
</comment>
<dbReference type="InterPro" id="IPR005665">
    <property type="entry name" value="SecF_bac"/>
</dbReference>
<proteinExistence type="inferred from homology"/>
<dbReference type="EMBL" id="MEZY01000038">
    <property type="protein sequence ID" value="OGD63199.1"/>
    <property type="molecule type" value="Genomic_DNA"/>
</dbReference>
<dbReference type="InterPro" id="IPR022645">
    <property type="entry name" value="SecD/SecF_bac"/>
</dbReference>
<evidence type="ECO:0000256" key="4">
    <source>
        <dbReference type="ARBA" id="ARBA00022519"/>
    </source>
</evidence>
<sequence>MYRIIRKRKYWYLLSGILLAASIVAIAVFGLRIGIDYMGGAIIDYRSTNPEASSIIEGAVRDQGITQYQIKGDENGVTLRTVDLSNETHNKINQVISDKAPDITENSYDNVGPTVGKDLTNKSILAVIIASLAIITYIAYSFRKVPKPLSSWKFGLLAVAALIHDLVITTGFVAVLGHFFIWMEVDALFITALLTILGFSVHDTIVIYDRLRENFIKNPNQGIEVSAEESTTQTLARSINTSITTIIVLTALLLFGGTSIKHFILILIVGIFFGTYSSIFIAAPLIVSWHEQDKR</sequence>
<dbReference type="GO" id="GO:0006605">
    <property type="term" value="P:protein targeting"/>
    <property type="evidence" value="ECO:0007669"/>
    <property type="project" value="UniProtKB-UniRule"/>
</dbReference>
<evidence type="ECO:0000256" key="5">
    <source>
        <dbReference type="ARBA" id="ARBA00022692"/>
    </source>
</evidence>
<dbReference type="GO" id="GO:0043952">
    <property type="term" value="P:protein transport by the Sec complex"/>
    <property type="evidence" value="ECO:0007669"/>
    <property type="project" value="UniProtKB-UniRule"/>
</dbReference>
<feature type="transmembrane region" description="Helical" evidence="10">
    <location>
        <begin position="187"/>
        <end position="208"/>
    </location>
</feature>
<dbReference type="STRING" id="1797472.A2215_01950"/>
<gene>
    <name evidence="10" type="primary">secF</name>
    <name evidence="12" type="ORF">A2215_01950</name>
</gene>
<keyword evidence="4" id="KW-0997">Cell inner membrane</keyword>
<comment type="similarity">
    <text evidence="10">Belongs to the SecD/SecF family. SecF subfamily.</text>
</comment>
<dbReference type="InterPro" id="IPR048634">
    <property type="entry name" value="SecD_SecF_C"/>
</dbReference>
<evidence type="ECO:0000256" key="1">
    <source>
        <dbReference type="ARBA" id="ARBA00004651"/>
    </source>
</evidence>
<dbReference type="PANTHER" id="PTHR30081">
    <property type="entry name" value="PROTEIN-EXPORT MEMBRANE PROTEIN SEC"/>
    <property type="match status" value="1"/>
</dbReference>
<organism evidence="12 13">
    <name type="scientific">Candidatus Berkelbacteria bacterium RIFOXYA2_FULL_43_10</name>
    <dbReference type="NCBI Taxonomy" id="1797472"/>
    <lineage>
        <taxon>Bacteria</taxon>
        <taxon>Candidatus Berkelbacteria</taxon>
    </lineage>
</organism>
<keyword evidence="2 10" id="KW-0813">Transport</keyword>
<dbReference type="Proteomes" id="UP000178583">
    <property type="component" value="Unassembled WGS sequence"/>
</dbReference>
<evidence type="ECO:0000256" key="10">
    <source>
        <dbReference type="HAMAP-Rule" id="MF_01464"/>
    </source>
</evidence>
<feature type="domain" description="SSD" evidence="11">
    <location>
        <begin position="123"/>
        <end position="288"/>
    </location>
</feature>
<evidence type="ECO:0000256" key="6">
    <source>
        <dbReference type="ARBA" id="ARBA00022927"/>
    </source>
</evidence>